<evidence type="ECO:0000256" key="4">
    <source>
        <dbReference type="ARBA" id="ARBA00022722"/>
    </source>
</evidence>
<dbReference type="GO" id="GO:0015074">
    <property type="term" value="P:DNA integration"/>
    <property type="evidence" value="ECO:0007669"/>
    <property type="project" value="UniProtKB-KW"/>
</dbReference>
<dbReference type="Proteomes" id="UP000228380">
    <property type="component" value="Unplaced"/>
</dbReference>
<dbReference type="Gene3D" id="2.40.70.10">
    <property type="entry name" value="Acid Proteases"/>
    <property type="match status" value="1"/>
</dbReference>
<keyword evidence="1" id="KW-0645">Protease</keyword>
<feature type="compositionally biased region" description="Basic and acidic residues" evidence="17">
    <location>
        <begin position="55"/>
        <end position="74"/>
    </location>
</feature>
<dbReference type="InterPro" id="IPR016197">
    <property type="entry name" value="Chromo-like_dom_sf"/>
</dbReference>
<dbReference type="InterPro" id="IPR000477">
    <property type="entry name" value="RT_dom"/>
</dbReference>
<dbReference type="InterPro" id="IPR050951">
    <property type="entry name" value="Retrovirus_Pol_polyprotein"/>
</dbReference>
<dbReference type="RefSeq" id="XP_038979198.1">
    <property type="nucleotide sequence ID" value="XM_039123270.1"/>
</dbReference>
<dbReference type="GeneID" id="120109537"/>
<evidence type="ECO:0000256" key="13">
    <source>
        <dbReference type="ARBA" id="ARBA00023125"/>
    </source>
</evidence>
<dbReference type="Pfam" id="PF03732">
    <property type="entry name" value="Retrotrans_gag"/>
    <property type="match status" value="1"/>
</dbReference>
<evidence type="ECO:0000256" key="2">
    <source>
        <dbReference type="ARBA" id="ARBA00022679"/>
    </source>
</evidence>
<feature type="compositionally biased region" description="Acidic residues" evidence="17">
    <location>
        <begin position="422"/>
        <end position="441"/>
    </location>
</feature>
<reference evidence="21" key="1">
    <citation type="submission" date="2025-08" db="UniProtKB">
        <authorList>
            <consortium name="RefSeq"/>
        </authorList>
    </citation>
    <scope>IDENTIFICATION</scope>
    <source>
        <tissue evidence="21">Young leaves</tissue>
    </source>
</reference>
<evidence type="ECO:0000256" key="16">
    <source>
        <dbReference type="SAM" id="Coils"/>
    </source>
</evidence>
<evidence type="ECO:0000256" key="15">
    <source>
        <dbReference type="ARBA" id="ARBA00023268"/>
    </source>
</evidence>
<keyword evidence="14" id="KW-0233">DNA recombination</keyword>
<keyword evidence="8" id="KW-0378">Hydrolase</keyword>
<feature type="region of interest" description="Disordered" evidence="17">
    <location>
        <begin position="420"/>
        <end position="454"/>
    </location>
</feature>
<feature type="compositionally biased region" description="Low complexity" evidence="17">
    <location>
        <begin position="1695"/>
        <end position="1710"/>
    </location>
</feature>
<dbReference type="SUPFAM" id="SSF53098">
    <property type="entry name" value="Ribonuclease H-like"/>
    <property type="match status" value="1"/>
</dbReference>
<dbReference type="GO" id="GO:0006310">
    <property type="term" value="P:DNA recombination"/>
    <property type="evidence" value="ECO:0007669"/>
    <property type="project" value="UniProtKB-KW"/>
</dbReference>
<dbReference type="Pfam" id="PF17921">
    <property type="entry name" value="Integrase_H2C2"/>
    <property type="match status" value="1"/>
</dbReference>
<sequence>MESGANSNSHHARLEALEGSSAHLNRTLESQNRTLENLSNTLAGMNAHLERLERRIGEKEREREHKRSNDEEPWSHASRRGHGRDERRSDAESLRANRMEELDHRRPRRRGGRIEARGIEIERWIEEEGPSHSEEGSEPEGDPFHDQRPIGRRNFMEGRRRNEDYDEDYARGPRHQDRGLRKPKIDFPKFGGGDPYEWMDKAEQYFDVYEVPRRDRVTLASFHLEGRASRWWRWIRDLYEKDGKRLGWTAFVKEFMSQWGPSPIVNHHGQLAKLKQEGRVQAYIDEFRLLQTMVSGWSEEALLGTFLDGLKPWLAKELKLKQPARLQEAMRMAEILDQSYGMEKKMSKESFNNKASTSLPPKGPWKGKEEVKKYKERPQHVKKLSRDELQDYIKKGLCFKCGDKWSRGHQCKTGQAFLLDVGSEEEEATSEASEEEDEEEQDHGADFSPREEEAELSLHAMSGVQRPSTMRLMAWVGKHEVSLLVDSGSSHNFINSGIVKKVGLKGATVEPFEVKVASGEKLKCQEVVRDVRMNIQGVRVKADLHVLQLVGLDVVLGNAWLKGLGKVLTDYSTMTMEFKLGGQKKKWTAMSNKEVRSCEANMIEKLCKGGASCYAIVVTGQHQEEDKKEDELEGIPPKIRSLLEAHHDVMKVPTSLPPPRSFDHPIRLKNEATPVNVPPYRYAHFQKEEIERQVEEMLKQGLIRHSTSPFSSPVLLVKKKDGTWRFCTDYRALNEATIKDRFPIPTVDEMLDELHGATVFTKLDLRAGYHQIRMKEEDIHKTAFRTHSGHYEYLVMPFGLCNAPSTFQATMNEVFRPYLRKFMLVFFDDILVYSHSMEEHVKHLEVVLSILEKHHFYIKPSKCAFAQKELEYLGHIISGEGVKVDQRKIEAMVDWPLPKNISALRGFLGLTGYYRRFVKNYGLIARPLTSMLKKGEFEWTPESREAFDNLKRAMTQTPVLALPDFSIPFEVYTDASGDGIGAVLVQQKRPLAFLSKALGPMKKAWGTYARELLALVHAVKVWRPYLLGKKFTIITDQQALRHLLEQKIVTPDQQKFLVKLLGFEYDIVYQPGKENKVADALSRKEGSPMLWAAEGEEPTSMALSGIEWRIWDQIREANKLDARALEIKEKIEASTEGVANYKLKEGLIIYKGYVYVPNVPNLRRNILDHFHNSKEGGHSGWFRTYIRVKHFFYWEGLKAEVKALVAGCEICQKIKYDPRAPMGLLQPLPIPSMIWEDISMDFVEGLPTSKGYEVIIVVVDRLSKYAHFIPIKHPYTAKSVATSFVESVIKLHGVPKSIVSDRDRVFMSTFWKELFTLQGSILKTSSSYHPQTDGQTEVTNRTLEQYLRCFCHNQQSKWGEFIVWAEYWYNTTFHASIKTSPFELVYGRPPPGLHRHERGTAKNEEVEQTLAGRDEALTNARRELKKAQERMKRYYDKNRREVTFNPGDFVYLKLQPYTQKSLKKNFSHKLSQRFYGPFKVVERMGEVAYRLDLPTTSLLHPVFHVSLLKKAVGDPSLIEKDLPTYDHDGRLLLQPKEAIKYRIWRKGRERRKEWQVLISWEGMPKEGATWENYEEITRRYPHFILEDKDILQGRENVEDPRKRHRRGLQPRGNTGPEEDHERTCQGMSLLFCLESIGRSPFTLGQALAKPLHAWPSLGQALLHSAKLTHDRAQPRPRPCPRSSAPKTCPSMPQPTAGRAQAMAGRAQATATLRPRLGTPRTQAARPAARPRAQARACTPRRGSGQRTSPLTAGPARPPAAARPRQAARRRAPGRAPARAPARAPGRAPASMPGR</sequence>
<dbReference type="SUPFAM" id="SSF50630">
    <property type="entry name" value="Acid proteases"/>
    <property type="match status" value="1"/>
</dbReference>
<dbReference type="Pfam" id="PF08284">
    <property type="entry name" value="RVP_2"/>
    <property type="match status" value="1"/>
</dbReference>
<keyword evidence="2" id="KW-0808">Transferase</keyword>
<dbReference type="KEGG" id="pda:120109537"/>
<dbReference type="CDD" id="cd00303">
    <property type="entry name" value="retropepsin_like"/>
    <property type="match status" value="1"/>
</dbReference>
<keyword evidence="20" id="KW-1185">Reference proteome</keyword>
<evidence type="ECO:0000256" key="11">
    <source>
        <dbReference type="ARBA" id="ARBA00022918"/>
    </source>
</evidence>
<dbReference type="PROSITE" id="PS50994">
    <property type="entry name" value="INTEGRASE"/>
    <property type="match status" value="1"/>
</dbReference>
<dbReference type="OrthoDB" id="1933428at2759"/>
<feature type="compositionally biased region" description="Low complexity" evidence="17">
    <location>
        <begin position="1773"/>
        <end position="1794"/>
    </location>
</feature>
<feature type="domain" description="Reverse transcriptase" evidence="18">
    <location>
        <begin position="698"/>
        <end position="877"/>
    </location>
</feature>
<dbReference type="FunFam" id="3.10.10.10:FF:000007">
    <property type="entry name" value="Retrovirus-related Pol polyprotein from transposon 17.6-like Protein"/>
    <property type="match status" value="1"/>
</dbReference>
<dbReference type="GO" id="GO:0003887">
    <property type="term" value="F:DNA-directed DNA polymerase activity"/>
    <property type="evidence" value="ECO:0007669"/>
    <property type="project" value="UniProtKB-KW"/>
</dbReference>
<accession>A0A8B9A5Q6</accession>
<dbReference type="Gene3D" id="1.10.340.70">
    <property type="match status" value="1"/>
</dbReference>
<dbReference type="InterPro" id="IPR036397">
    <property type="entry name" value="RNaseH_sf"/>
</dbReference>
<dbReference type="SUPFAM" id="SSF54160">
    <property type="entry name" value="Chromo domain-like"/>
    <property type="match status" value="1"/>
</dbReference>
<dbReference type="InterPro" id="IPR001584">
    <property type="entry name" value="Integrase_cat-core"/>
</dbReference>
<protein>
    <submittedName>
        <fullName evidence="21">Uncharacterized protein LOC120109537</fullName>
    </submittedName>
</protein>
<evidence type="ECO:0000256" key="6">
    <source>
        <dbReference type="ARBA" id="ARBA00022750"/>
    </source>
</evidence>
<dbReference type="Gene3D" id="3.30.420.10">
    <property type="entry name" value="Ribonuclease H-like superfamily/Ribonuclease H"/>
    <property type="match status" value="1"/>
</dbReference>
<feature type="region of interest" description="Disordered" evidence="17">
    <location>
        <begin position="121"/>
        <end position="186"/>
    </location>
</feature>
<dbReference type="InterPro" id="IPR005162">
    <property type="entry name" value="Retrotrans_gag_dom"/>
</dbReference>
<gene>
    <name evidence="21" type="primary">LOC120109537</name>
</gene>
<feature type="compositionally biased region" description="Basic and acidic residues" evidence="17">
    <location>
        <begin position="366"/>
        <end position="379"/>
    </location>
</feature>
<feature type="region of interest" description="Disordered" evidence="17">
    <location>
        <begin position="55"/>
        <end position="109"/>
    </location>
</feature>
<evidence type="ECO:0000256" key="14">
    <source>
        <dbReference type="ARBA" id="ARBA00023172"/>
    </source>
</evidence>
<name>A0A8B9A5Q6_PHODC</name>
<feature type="region of interest" description="Disordered" evidence="17">
    <location>
        <begin position="346"/>
        <end position="379"/>
    </location>
</feature>
<dbReference type="PANTHER" id="PTHR37984">
    <property type="entry name" value="PROTEIN CBG26694"/>
    <property type="match status" value="1"/>
</dbReference>
<dbReference type="GO" id="GO:0003677">
    <property type="term" value="F:DNA binding"/>
    <property type="evidence" value="ECO:0007669"/>
    <property type="project" value="UniProtKB-KW"/>
</dbReference>
<proteinExistence type="predicted"/>
<keyword evidence="16" id="KW-0175">Coiled coil</keyword>
<feature type="compositionally biased region" description="Low complexity" evidence="17">
    <location>
        <begin position="1718"/>
        <end position="1741"/>
    </location>
</feature>
<feature type="compositionally biased region" description="Basic and acidic residues" evidence="17">
    <location>
        <begin position="83"/>
        <end position="104"/>
    </location>
</feature>
<keyword evidence="10" id="KW-0229">DNA integration</keyword>
<evidence type="ECO:0000259" key="19">
    <source>
        <dbReference type="PROSITE" id="PS50994"/>
    </source>
</evidence>
<evidence type="ECO:0000313" key="21">
    <source>
        <dbReference type="RefSeq" id="XP_038979198.1"/>
    </source>
</evidence>
<feature type="region of interest" description="Disordered" evidence="17">
    <location>
        <begin position="1594"/>
        <end position="1622"/>
    </location>
</feature>
<feature type="coiled-coil region" evidence="16">
    <location>
        <begin position="1403"/>
        <end position="1437"/>
    </location>
</feature>
<dbReference type="GO" id="GO:0004519">
    <property type="term" value="F:endonuclease activity"/>
    <property type="evidence" value="ECO:0007669"/>
    <property type="project" value="UniProtKB-KW"/>
</dbReference>
<dbReference type="PANTHER" id="PTHR37984:SF5">
    <property type="entry name" value="PROTEIN NYNRIN-LIKE"/>
    <property type="match status" value="1"/>
</dbReference>
<dbReference type="InterPro" id="IPR021109">
    <property type="entry name" value="Peptidase_aspartic_dom_sf"/>
</dbReference>
<feature type="non-terminal residue" evidence="21">
    <location>
        <position position="1794"/>
    </location>
</feature>
<keyword evidence="9" id="KW-0460">Magnesium</keyword>
<evidence type="ECO:0000256" key="3">
    <source>
        <dbReference type="ARBA" id="ARBA00022695"/>
    </source>
</evidence>
<dbReference type="InterPro" id="IPR043502">
    <property type="entry name" value="DNA/RNA_pol_sf"/>
</dbReference>
<keyword evidence="4" id="KW-0540">Nuclease</keyword>
<evidence type="ECO:0000256" key="10">
    <source>
        <dbReference type="ARBA" id="ARBA00022908"/>
    </source>
</evidence>
<evidence type="ECO:0000256" key="7">
    <source>
        <dbReference type="ARBA" id="ARBA00022759"/>
    </source>
</evidence>
<dbReference type="FunFam" id="3.30.70.270:FF:000020">
    <property type="entry name" value="Transposon Tf2-6 polyprotein-like Protein"/>
    <property type="match status" value="1"/>
</dbReference>
<evidence type="ECO:0000256" key="8">
    <source>
        <dbReference type="ARBA" id="ARBA00022801"/>
    </source>
</evidence>
<feature type="domain" description="Integrase catalytic" evidence="19">
    <location>
        <begin position="1225"/>
        <end position="1389"/>
    </location>
</feature>
<dbReference type="Gene3D" id="3.30.70.270">
    <property type="match status" value="2"/>
</dbReference>
<dbReference type="PROSITE" id="PS50878">
    <property type="entry name" value="RT_POL"/>
    <property type="match status" value="1"/>
</dbReference>
<dbReference type="Pfam" id="PF00078">
    <property type="entry name" value="RVT_1"/>
    <property type="match status" value="1"/>
</dbReference>
<evidence type="ECO:0000259" key="18">
    <source>
        <dbReference type="PROSITE" id="PS50878"/>
    </source>
</evidence>
<feature type="compositionally biased region" description="Basic and acidic residues" evidence="17">
    <location>
        <begin position="442"/>
        <end position="451"/>
    </location>
</feature>
<dbReference type="InterPro" id="IPR041577">
    <property type="entry name" value="RT_RNaseH_2"/>
</dbReference>
<keyword evidence="11" id="KW-0695">RNA-directed DNA polymerase</keyword>
<feature type="compositionally biased region" description="Polar residues" evidence="17">
    <location>
        <begin position="349"/>
        <end position="359"/>
    </location>
</feature>
<feature type="region of interest" description="Disordered" evidence="17">
    <location>
        <begin position="1668"/>
        <end position="1794"/>
    </location>
</feature>
<keyword evidence="7" id="KW-0255">Endonuclease</keyword>
<evidence type="ECO:0000256" key="5">
    <source>
        <dbReference type="ARBA" id="ARBA00022723"/>
    </source>
</evidence>
<dbReference type="InterPro" id="IPR012337">
    <property type="entry name" value="RNaseH-like_sf"/>
</dbReference>
<keyword evidence="5" id="KW-0479">Metal-binding</keyword>
<dbReference type="GO" id="GO:0046872">
    <property type="term" value="F:metal ion binding"/>
    <property type="evidence" value="ECO:0007669"/>
    <property type="project" value="UniProtKB-KW"/>
</dbReference>
<keyword evidence="3" id="KW-0548">Nucleotidyltransferase</keyword>
<dbReference type="Pfam" id="PF17919">
    <property type="entry name" value="RT_RNaseH_2"/>
    <property type="match status" value="1"/>
</dbReference>
<dbReference type="CDD" id="cd01647">
    <property type="entry name" value="RT_LTR"/>
    <property type="match status" value="1"/>
</dbReference>
<dbReference type="Pfam" id="PF24626">
    <property type="entry name" value="SH3_Tf2-1"/>
    <property type="match status" value="1"/>
</dbReference>
<dbReference type="SUPFAM" id="SSF56672">
    <property type="entry name" value="DNA/RNA polymerases"/>
    <property type="match status" value="1"/>
</dbReference>
<dbReference type="CDD" id="cd09274">
    <property type="entry name" value="RNase_HI_RT_Ty3"/>
    <property type="match status" value="1"/>
</dbReference>
<dbReference type="InterPro" id="IPR041588">
    <property type="entry name" value="Integrase_H2C2"/>
</dbReference>
<dbReference type="FunFam" id="3.30.420.10:FF:000032">
    <property type="entry name" value="Retrovirus-related Pol polyprotein from transposon 297-like Protein"/>
    <property type="match status" value="1"/>
</dbReference>
<keyword evidence="15" id="KW-0511">Multifunctional enzyme</keyword>
<evidence type="ECO:0000256" key="17">
    <source>
        <dbReference type="SAM" id="MobiDB-lite"/>
    </source>
</evidence>
<keyword evidence="6" id="KW-0064">Aspartyl protease</keyword>
<dbReference type="InterPro" id="IPR056924">
    <property type="entry name" value="SH3_Tf2-1"/>
</dbReference>
<evidence type="ECO:0000256" key="1">
    <source>
        <dbReference type="ARBA" id="ARBA00022670"/>
    </source>
</evidence>
<feature type="compositionally biased region" description="Low complexity" evidence="17">
    <location>
        <begin position="1752"/>
        <end position="1764"/>
    </location>
</feature>
<keyword evidence="12" id="KW-0239">DNA-directed DNA polymerase</keyword>
<dbReference type="GO" id="GO:0006508">
    <property type="term" value="P:proteolysis"/>
    <property type="evidence" value="ECO:0007669"/>
    <property type="project" value="UniProtKB-KW"/>
</dbReference>
<dbReference type="GO" id="GO:0004190">
    <property type="term" value="F:aspartic-type endopeptidase activity"/>
    <property type="evidence" value="ECO:0007669"/>
    <property type="project" value="UniProtKB-KW"/>
</dbReference>
<evidence type="ECO:0000313" key="20">
    <source>
        <dbReference type="Proteomes" id="UP000228380"/>
    </source>
</evidence>
<evidence type="ECO:0000256" key="9">
    <source>
        <dbReference type="ARBA" id="ARBA00022842"/>
    </source>
</evidence>
<dbReference type="Gene3D" id="3.10.10.10">
    <property type="entry name" value="HIV Type 1 Reverse Transcriptase, subunit A, domain 1"/>
    <property type="match status" value="1"/>
</dbReference>
<feature type="compositionally biased region" description="Basic and acidic residues" evidence="17">
    <location>
        <begin position="121"/>
        <end position="135"/>
    </location>
</feature>
<evidence type="ECO:0000256" key="12">
    <source>
        <dbReference type="ARBA" id="ARBA00022932"/>
    </source>
</evidence>
<feature type="compositionally biased region" description="Basic and acidic residues" evidence="17">
    <location>
        <begin position="142"/>
        <end position="186"/>
    </location>
</feature>
<keyword evidence="13" id="KW-0238">DNA-binding</keyword>
<dbReference type="GO" id="GO:0003964">
    <property type="term" value="F:RNA-directed DNA polymerase activity"/>
    <property type="evidence" value="ECO:0007669"/>
    <property type="project" value="UniProtKB-KW"/>
</dbReference>
<organism evidence="20 21">
    <name type="scientific">Phoenix dactylifera</name>
    <name type="common">Date palm</name>
    <dbReference type="NCBI Taxonomy" id="42345"/>
    <lineage>
        <taxon>Eukaryota</taxon>
        <taxon>Viridiplantae</taxon>
        <taxon>Streptophyta</taxon>
        <taxon>Embryophyta</taxon>
        <taxon>Tracheophyta</taxon>
        <taxon>Spermatophyta</taxon>
        <taxon>Magnoliopsida</taxon>
        <taxon>Liliopsida</taxon>
        <taxon>Arecaceae</taxon>
        <taxon>Coryphoideae</taxon>
        <taxon>Phoeniceae</taxon>
        <taxon>Phoenix</taxon>
    </lineage>
</organism>
<dbReference type="InterPro" id="IPR043128">
    <property type="entry name" value="Rev_trsase/Diguanyl_cyclase"/>
</dbReference>